<organism evidence="2">
    <name type="scientific">Anaerolinea thermolimosa</name>
    <dbReference type="NCBI Taxonomy" id="229919"/>
    <lineage>
        <taxon>Bacteria</taxon>
        <taxon>Bacillati</taxon>
        <taxon>Chloroflexota</taxon>
        <taxon>Anaerolineae</taxon>
        <taxon>Anaerolineales</taxon>
        <taxon>Anaerolineaceae</taxon>
        <taxon>Anaerolinea</taxon>
    </lineage>
</organism>
<dbReference type="InterPro" id="IPR002560">
    <property type="entry name" value="Transposase_DDE"/>
</dbReference>
<dbReference type="PANTHER" id="PTHR33498:SF1">
    <property type="entry name" value="TRANSPOSASE FOR INSERTION SEQUENCE ELEMENT IS1557"/>
    <property type="match status" value="1"/>
</dbReference>
<dbReference type="Pfam" id="PF01610">
    <property type="entry name" value="DDE_Tnp_ISL3"/>
    <property type="match status" value="1"/>
</dbReference>
<evidence type="ECO:0000313" key="2">
    <source>
        <dbReference type="EMBL" id="HGS21442.1"/>
    </source>
</evidence>
<evidence type="ECO:0000259" key="1">
    <source>
        <dbReference type="Pfam" id="PF01610"/>
    </source>
</evidence>
<name>A0A7C4KGU5_9CHLR</name>
<proteinExistence type="predicted"/>
<comment type="caution">
    <text evidence="2">The sequence shown here is derived from an EMBL/GenBank/DDBJ whole genome shotgun (WGS) entry which is preliminary data.</text>
</comment>
<gene>
    <name evidence="2" type="ORF">ENT37_06200</name>
</gene>
<dbReference type="AlphaFoldDB" id="A0A7C4KGU5"/>
<sequence length="102" mass="12275">MQEADPEVSTVCRDMVEGYIEAVREELKESQIVIDRFHVTRHYRDGVDEFRKAELKRLKQELAKEEYRTLKGGLWACRKKREDLRSEERKVVKQLFRHSPQL</sequence>
<dbReference type="PANTHER" id="PTHR33498">
    <property type="entry name" value="TRANSPOSASE FOR INSERTION SEQUENCE ELEMENT IS1557"/>
    <property type="match status" value="1"/>
</dbReference>
<dbReference type="EMBL" id="DSYK01000311">
    <property type="protein sequence ID" value="HGS21442.1"/>
    <property type="molecule type" value="Genomic_DNA"/>
</dbReference>
<protein>
    <recommendedName>
        <fullName evidence="1">Transposase IS204/IS1001/IS1096/IS1165 DDE domain-containing protein</fullName>
    </recommendedName>
</protein>
<dbReference type="InterPro" id="IPR047951">
    <property type="entry name" value="Transpos_ISL3"/>
</dbReference>
<reference evidence="2" key="1">
    <citation type="journal article" date="2020" name="mSystems">
        <title>Genome- and Community-Level Interaction Insights into Carbon Utilization and Element Cycling Functions of Hydrothermarchaeota in Hydrothermal Sediment.</title>
        <authorList>
            <person name="Zhou Z."/>
            <person name="Liu Y."/>
            <person name="Xu W."/>
            <person name="Pan J."/>
            <person name="Luo Z.H."/>
            <person name="Li M."/>
        </authorList>
    </citation>
    <scope>NUCLEOTIDE SEQUENCE [LARGE SCALE GENOMIC DNA]</scope>
    <source>
        <strain evidence="2">SpSt-573</strain>
    </source>
</reference>
<accession>A0A7C4KGU5</accession>
<feature type="domain" description="Transposase IS204/IS1001/IS1096/IS1165 DDE" evidence="1">
    <location>
        <begin position="6"/>
        <end position="102"/>
    </location>
</feature>